<dbReference type="PROSITE" id="PS50928">
    <property type="entry name" value="ABC_TM1"/>
    <property type="match status" value="1"/>
</dbReference>
<dbReference type="EMBL" id="BAAAHG010000004">
    <property type="protein sequence ID" value="GAA0905132.1"/>
    <property type="molecule type" value="Genomic_DNA"/>
</dbReference>
<evidence type="ECO:0000256" key="5">
    <source>
        <dbReference type="ARBA" id="ARBA00022989"/>
    </source>
</evidence>
<feature type="transmembrane region" description="Helical" evidence="7">
    <location>
        <begin position="34"/>
        <end position="56"/>
    </location>
</feature>
<gene>
    <name evidence="9" type="ORF">GCM10009549_09130</name>
</gene>
<keyword evidence="5 7" id="KW-1133">Transmembrane helix</keyword>
<dbReference type="PANTHER" id="PTHR43227">
    <property type="entry name" value="BLL4140 PROTEIN"/>
    <property type="match status" value="1"/>
</dbReference>
<comment type="subcellular location">
    <subcellularLocation>
        <location evidence="1 7">Cell membrane</location>
        <topology evidence="1 7">Multi-pass membrane protein</topology>
    </subcellularLocation>
</comment>
<proteinExistence type="inferred from homology"/>
<feature type="transmembrane region" description="Helical" evidence="7">
    <location>
        <begin position="146"/>
        <end position="166"/>
    </location>
</feature>
<keyword evidence="6 7" id="KW-0472">Membrane</keyword>
<dbReference type="Proteomes" id="UP001501005">
    <property type="component" value="Unassembled WGS sequence"/>
</dbReference>
<comment type="caution">
    <text evidence="9">The sequence shown here is derived from an EMBL/GenBank/DDBJ whole genome shotgun (WGS) entry which is preliminary data.</text>
</comment>
<dbReference type="SUPFAM" id="SSF161098">
    <property type="entry name" value="MetI-like"/>
    <property type="match status" value="1"/>
</dbReference>
<dbReference type="InterPro" id="IPR000515">
    <property type="entry name" value="MetI-like"/>
</dbReference>
<keyword evidence="3" id="KW-1003">Cell membrane</keyword>
<dbReference type="PANTHER" id="PTHR43227:SF7">
    <property type="entry name" value="ARABINOOLIGOSACCHARIDES TRANSPORT SYSTEM PERMEASE PROTEIN ARAP"/>
    <property type="match status" value="1"/>
</dbReference>
<feature type="transmembrane region" description="Helical" evidence="7">
    <location>
        <begin position="304"/>
        <end position="325"/>
    </location>
</feature>
<dbReference type="RefSeq" id="WP_344046989.1">
    <property type="nucleotide sequence ID" value="NZ_BAAAHG010000004.1"/>
</dbReference>
<accession>A0ABN1NF63</accession>
<keyword evidence="4 7" id="KW-0812">Transmembrane</keyword>
<feature type="transmembrane region" description="Helical" evidence="7">
    <location>
        <begin position="109"/>
        <end position="134"/>
    </location>
</feature>
<evidence type="ECO:0000256" key="3">
    <source>
        <dbReference type="ARBA" id="ARBA00022475"/>
    </source>
</evidence>
<evidence type="ECO:0000256" key="1">
    <source>
        <dbReference type="ARBA" id="ARBA00004651"/>
    </source>
</evidence>
<dbReference type="Gene3D" id="1.10.3720.10">
    <property type="entry name" value="MetI-like"/>
    <property type="match status" value="1"/>
</dbReference>
<feature type="transmembrane region" description="Helical" evidence="7">
    <location>
        <begin position="192"/>
        <end position="215"/>
    </location>
</feature>
<comment type="similarity">
    <text evidence="7">Belongs to the binding-protein-dependent transport system permease family.</text>
</comment>
<evidence type="ECO:0000259" key="8">
    <source>
        <dbReference type="PROSITE" id="PS50928"/>
    </source>
</evidence>
<dbReference type="InterPro" id="IPR050809">
    <property type="entry name" value="UgpAE/MalFG_permease"/>
</dbReference>
<dbReference type="CDD" id="cd06261">
    <property type="entry name" value="TM_PBP2"/>
    <property type="match status" value="1"/>
</dbReference>
<evidence type="ECO:0000256" key="4">
    <source>
        <dbReference type="ARBA" id="ARBA00022692"/>
    </source>
</evidence>
<evidence type="ECO:0000256" key="2">
    <source>
        <dbReference type="ARBA" id="ARBA00022448"/>
    </source>
</evidence>
<evidence type="ECO:0000313" key="10">
    <source>
        <dbReference type="Proteomes" id="UP001501005"/>
    </source>
</evidence>
<sequence length="334" mass="37614">MTVALESAAARPGGGHGRGPGLLQRLKHGYQKYWYAYAMIAPVVVVLGVLVGYPLARGFYLTLTDANSLNSARTIGVNHIEATYEFIGLDNYQDILFGPTAYDRFWSHFLWTVVWTALCVLLHYTIGLGLALLLNRRMRGRTFYRLLLILPWAVPTFVTVFSWRIMLADSGVLNQMLGALHLPQPQWLEDSFWQRAAAILVNTWCGVPFMMVSLLGGLQSIDSSLYEAAEMDGASPWQRFKYVTLPGLRSVSSTVVLLGIIWTFNQFAIIFLLFGRTSAPDAQILVTWAYYLGFGQQPREYAQAATYGVLLLSILTVFTSVYYRWLKRNDQLAL</sequence>
<evidence type="ECO:0000256" key="6">
    <source>
        <dbReference type="ARBA" id="ARBA00023136"/>
    </source>
</evidence>
<dbReference type="InterPro" id="IPR035906">
    <property type="entry name" value="MetI-like_sf"/>
</dbReference>
<keyword evidence="10" id="KW-1185">Reference proteome</keyword>
<keyword evidence="2 7" id="KW-0813">Transport</keyword>
<name>A0ABN1NF63_9ACTN</name>
<feature type="domain" description="ABC transmembrane type-1" evidence="8">
    <location>
        <begin position="109"/>
        <end position="322"/>
    </location>
</feature>
<dbReference type="Pfam" id="PF00528">
    <property type="entry name" value="BPD_transp_1"/>
    <property type="match status" value="1"/>
</dbReference>
<organism evidence="9 10">
    <name type="scientific">Streptomyces thermoalcalitolerans</name>
    <dbReference type="NCBI Taxonomy" id="65605"/>
    <lineage>
        <taxon>Bacteria</taxon>
        <taxon>Bacillati</taxon>
        <taxon>Actinomycetota</taxon>
        <taxon>Actinomycetes</taxon>
        <taxon>Kitasatosporales</taxon>
        <taxon>Streptomycetaceae</taxon>
        <taxon>Streptomyces</taxon>
    </lineage>
</organism>
<evidence type="ECO:0000256" key="7">
    <source>
        <dbReference type="RuleBase" id="RU363032"/>
    </source>
</evidence>
<protein>
    <submittedName>
        <fullName evidence="9">Sugar ABC transporter permease</fullName>
    </submittedName>
</protein>
<reference evidence="9 10" key="1">
    <citation type="journal article" date="2019" name="Int. J. Syst. Evol. Microbiol.">
        <title>The Global Catalogue of Microorganisms (GCM) 10K type strain sequencing project: providing services to taxonomists for standard genome sequencing and annotation.</title>
        <authorList>
            <consortium name="The Broad Institute Genomics Platform"/>
            <consortium name="The Broad Institute Genome Sequencing Center for Infectious Disease"/>
            <person name="Wu L."/>
            <person name="Ma J."/>
        </authorList>
    </citation>
    <scope>NUCLEOTIDE SEQUENCE [LARGE SCALE GENOMIC DNA]</scope>
    <source>
        <strain evidence="9 10">JCM 10673</strain>
    </source>
</reference>
<feature type="transmembrane region" description="Helical" evidence="7">
    <location>
        <begin position="255"/>
        <end position="275"/>
    </location>
</feature>
<evidence type="ECO:0000313" key="9">
    <source>
        <dbReference type="EMBL" id="GAA0905132.1"/>
    </source>
</evidence>